<comment type="similarity">
    <text evidence="1">Belongs to the disease resistance NB-LRR family.</text>
</comment>
<keyword evidence="2" id="KW-0433">Leucine-rich repeat</keyword>
<protein>
    <recommendedName>
        <fullName evidence="7">Disease resistance N-terminal domain-containing protein</fullName>
    </recommendedName>
</protein>
<evidence type="ECO:0000313" key="9">
    <source>
        <dbReference type="Proteomes" id="UP000823775"/>
    </source>
</evidence>
<dbReference type="InterPro" id="IPR041118">
    <property type="entry name" value="Rx_N"/>
</dbReference>
<keyword evidence="5" id="KW-0611">Plant defense</keyword>
<proteinExistence type="inferred from homology"/>
<keyword evidence="6" id="KW-0067">ATP-binding</keyword>
<name>A0ABS8UZG1_DATST</name>
<evidence type="ECO:0000259" key="7">
    <source>
        <dbReference type="Pfam" id="PF18052"/>
    </source>
</evidence>
<dbReference type="Proteomes" id="UP000823775">
    <property type="component" value="Unassembled WGS sequence"/>
</dbReference>
<evidence type="ECO:0000256" key="1">
    <source>
        <dbReference type="ARBA" id="ARBA00008894"/>
    </source>
</evidence>
<keyword evidence="3" id="KW-0677">Repeat</keyword>
<dbReference type="EMBL" id="JACEIK010003082">
    <property type="protein sequence ID" value="MCD9640211.1"/>
    <property type="molecule type" value="Genomic_DNA"/>
</dbReference>
<dbReference type="Pfam" id="PF18052">
    <property type="entry name" value="Rx_N"/>
    <property type="match status" value="1"/>
</dbReference>
<dbReference type="InterPro" id="IPR038005">
    <property type="entry name" value="RX-like_CC"/>
</dbReference>
<keyword evidence="9" id="KW-1185">Reference proteome</keyword>
<evidence type="ECO:0000256" key="6">
    <source>
        <dbReference type="ARBA" id="ARBA00022840"/>
    </source>
</evidence>
<accession>A0ABS8UZG1</accession>
<evidence type="ECO:0000256" key="4">
    <source>
        <dbReference type="ARBA" id="ARBA00022741"/>
    </source>
</evidence>
<evidence type="ECO:0000256" key="2">
    <source>
        <dbReference type="ARBA" id="ARBA00022614"/>
    </source>
</evidence>
<comment type="caution">
    <text evidence="8">The sequence shown here is derived from an EMBL/GenBank/DDBJ whole genome shotgun (WGS) entry which is preliminary data.</text>
</comment>
<reference evidence="8 9" key="1">
    <citation type="journal article" date="2021" name="BMC Genomics">
        <title>Datura genome reveals duplications of psychoactive alkaloid biosynthetic genes and high mutation rate following tissue culture.</title>
        <authorList>
            <person name="Rajewski A."/>
            <person name="Carter-House D."/>
            <person name="Stajich J."/>
            <person name="Litt A."/>
        </authorList>
    </citation>
    <scope>NUCLEOTIDE SEQUENCE [LARGE SCALE GENOMIC DNA]</scope>
    <source>
        <strain evidence="8">AR-01</strain>
    </source>
</reference>
<evidence type="ECO:0000256" key="3">
    <source>
        <dbReference type="ARBA" id="ARBA00022737"/>
    </source>
</evidence>
<keyword evidence="4" id="KW-0547">Nucleotide-binding</keyword>
<evidence type="ECO:0000256" key="5">
    <source>
        <dbReference type="ARBA" id="ARBA00022821"/>
    </source>
</evidence>
<dbReference type="Gene3D" id="1.20.5.4130">
    <property type="match status" value="1"/>
</dbReference>
<feature type="domain" description="Disease resistance N-terminal" evidence="7">
    <location>
        <begin position="45"/>
        <end position="115"/>
    </location>
</feature>
<dbReference type="CDD" id="cd14798">
    <property type="entry name" value="RX-CC_like"/>
    <property type="match status" value="1"/>
</dbReference>
<sequence length="119" mass="14099">MEDKKKKKKKKKMSLFFVQNKNKFDSAKPPMDFAEVYMKPLESFLVTLSHLISKNWGFPPLEEVNLRLSLREDVHWLQNELLFMQSFLRDAEEKQSGDQRVQQWVFEINSVANDAGTLY</sequence>
<organism evidence="8 9">
    <name type="scientific">Datura stramonium</name>
    <name type="common">Jimsonweed</name>
    <name type="synonym">Common thornapple</name>
    <dbReference type="NCBI Taxonomy" id="4076"/>
    <lineage>
        <taxon>Eukaryota</taxon>
        <taxon>Viridiplantae</taxon>
        <taxon>Streptophyta</taxon>
        <taxon>Embryophyta</taxon>
        <taxon>Tracheophyta</taxon>
        <taxon>Spermatophyta</taxon>
        <taxon>Magnoliopsida</taxon>
        <taxon>eudicotyledons</taxon>
        <taxon>Gunneridae</taxon>
        <taxon>Pentapetalae</taxon>
        <taxon>asterids</taxon>
        <taxon>lamiids</taxon>
        <taxon>Solanales</taxon>
        <taxon>Solanaceae</taxon>
        <taxon>Solanoideae</taxon>
        <taxon>Datureae</taxon>
        <taxon>Datura</taxon>
    </lineage>
</organism>
<gene>
    <name evidence="8" type="ORF">HAX54_025393</name>
</gene>
<evidence type="ECO:0000313" key="8">
    <source>
        <dbReference type="EMBL" id="MCD9640211.1"/>
    </source>
</evidence>